<protein>
    <recommendedName>
        <fullName evidence="3">LamG-like jellyroll fold domain-containing protein</fullName>
    </recommendedName>
</protein>
<dbReference type="Proteomes" id="UP000228770">
    <property type="component" value="Unassembled WGS sequence"/>
</dbReference>
<organism evidence="1 2">
    <name type="scientific">Candidatus Brennerbacteria bacterium CG_4_9_14_3_um_filter_43_9</name>
    <dbReference type="NCBI Taxonomy" id="1974522"/>
    <lineage>
        <taxon>Bacteria</taxon>
        <taxon>Candidatus Brenneribacteriota</taxon>
    </lineage>
</organism>
<comment type="caution">
    <text evidence="1">The sequence shown here is derived from an EMBL/GenBank/DDBJ whole genome shotgun (WGS) entry which is preliminary data.</text>
</comment>
<evidence type="ECO:0000313" key="1">
    <source>
        <dbReference type="EMBL" id="PJB50556.1"/>
    </source>
</evidence>
<evidence type="ECO:0008006" key="3">
    <source>
        <dbReference type="Google" id="ProtNLM"/>
    </source>
</evidence>
<gene>
    <name evidence="1" type="ORF">CO102_00835</name>
</gene>
<dbReference type="Pfam" id="PF13385">
    <property type="entry name" value="Laminin_G_3"/>
    <property type="match status" value="1"/>
</dbReference>
<dbReference type="SUPFAM" id="SSF49899">
    <property type="entry name" value="Concanavalin A-like lectins/glucanases"/>
    <property type="match status" value="1"/>
</dbReference>
<feature type="non-terminal residue" evidence="1">
    <location>
        <position position="1"/>
    </location>
</feature>
<evidence type="ECO:0000313" key="2">
    <source>
        <dbReference type="Proteomes" id="UP000228770"/>
    </source>
</evidence>
<proteinExistence type="predicted"/>
<reference evidence="2" key="1">
    <citation type="submission" date="2017-09" db="EMBL/GenBank/DDBJ databases">
        <title>Depth-based differentiation of microbial function through sediment-hosted aquifers and enrichment of novel symbionts in the deep terrestrial subsurface.</title>
        <authorList>
            <person name="Probst A.J."/>
            <person name="Ladd B."/>
            <person name="Jarett J.K."/>
            <person name="Geller-Mcgrath D.E."/>
            <person name="Sieber C.M.K."/>
            <person name="Emerson J.B."/>
            <person name="Anantharaman K."/>
            <person name="Thomas B.C."/>
            <person name="Malmstrom R."/>
            <person name="Stieglmeier M."/>
            <person name="Klingl A."/>
            <person name="Woyke T."/>
            <person name="Ryan C.M."/>
            <person name="Banfield J.F."/>
        </authorList>
    </citation>
    <scope>NUCLEOTIDE SEQUENCE [LARGE SCALE GENOMIC DNA]</scope>
</reference>
<name>A0A2M8C376_9BACT</name>
<dbReference type="EMBL" id="PFUA01000018">
    <property type="protein sequence ID" value="PJB50556.1"/>
    <property type="molecule type" value="Genomic_DNA"/>
</dbReference>
<accession>A0A2M8C376</accession>
<dbReference type="Gene3D" id="2.60.120.200">
    <property type="match status" value="1"/>
</dbReference>
<sequence length="161" mass="17525">STDNVGTVCAWIKLNQIGVTQYVIGSADEGTADYTIGPIRIDSTNKASIYQLSTGVGDLVLGDTTLTSGTWYHICSQSNGTSYSIFVNSHQEILTVSTGSNTGDWFYDTLNRDNLTIGVLKRSSGLVCLFNGIIDDVHIYNYARTAEQILQDYQRGLQGNP</sequence>
<dbReference type="AlphaFoldDB" id="A0A2M8C376"/>
<dbReference type="InterPro" id="IPR013320">
    <property type="entry name" value="ConA-like_dom_sf"/>
</dbReference>